<comment type="caution">
    <text evidence="1">The sequence shown here is derived from an EMBL/GenBank/DDBJ whole genome shotgun (WGS) entry which is preliminary data.</text>
</comment>
<sequence length="87" mass="9967">MPRTADQILEESFLDVRAKLLEVAATLDRIDRAAEQTSDLSSAQFDRRAQVNAAIEICGSDSPRRAEQLQQLFSRPYQVDWRKTMQL</sequence>
<evidence type="ECO:0000313" key="2">
    <source>
        <dbReference type="Proteomes" id="UP000317977"/>
    </source>
</evidence>
<dbReference type="AlphaFoldDB" id="A0A5C6EQ47"/>
<reference evidence="1 2" key="1">
    <citation type="submission" date="2019-02" db="EMBL/GenBank/DDBJ databases">
        <title>Deep-cultivation of Planctomycetes and their phenomic and genomic characterization uncovers novel biology.</title>
        <authorList>
            <person name="Wiegand S."/>
            <person name="Jogler M."/>
            <person name="Boedeker C."/>
            <person name="Pinto D."/>
            <person name="Vollmers J."/>
            <person name="Rivas-Marin E."/>
            <person name="Kohn T."/>
            <person name="Peeters S.H."/>
            <person name="Heuer A."/>
            <person name="Rast P."/>
            <person name="Oberbeckmann S."/>
            <person name="Bunk B."/>
            <person name="Jeske O."/>
            <person name="Meyerdierks A."/>
            <person name="Storesund J.E."/>
            <person name="Kallscheuer N."/>
            <person name="Luecker S."/>
            <person name="Lage O.M."/>
            <person name="Pohl T."/>
            <person name="Merkel B.J."/>
            <person name="Hornburger P."/>
            <person name="Mueller R.-W."/>
            <person name="Bruemmer F."/>
            <person name="Labrenz M."/>
            <person name="Spormann A.M."/>
            <person name="Op Den Camp H."/>
            <person name="Overmann J."/>
            <person name="Amann R."/>
            <person name="Jetten M.S.M."/>
            <person name="Mascher T."/>
            <person name="Medema M.H."/>
            <person name="Devos D.P."/>
            <person name="Kaster A.-K."/>
            <person name="Ovreas L."/>
            <person name="Rohde M."/>
            <person name="Galperin M.Y."/>
            <person name="Jogler C."/>
        </authorList>
    </citation>
    <scope>NUCLEOTIDE SEQUENCE [LARGE SCALE GENOMIC DNA]</scope>
    <source>
        <strain evidence="1 2">Poly59</strain>
    </source>
</reference>
<organism evidence="1 2">
    <name type="scientific">Rubripirellula reticaptiva</name>
    <dbReference type="NCBI Taxonomy" id="2528013"/>
    <lineage>
        <taxon>Bacteria</taxon>
        <taxon>Pseudomonadati</taxon>
        <taxon>Planctomycetota</taxon>
        <taxon>Planctomycetia</taxon>
        <taxon>Pirellulales</taxon>
        <taxon>Pirellulaceae</taxon>
        <taxon>Rubripirellula</taxon>
    </lineage>
</organism>
<dbReference type="EMBL" id="SJPX01000004">
    <property type="protein sequence ID" value="TWU49681.1"/>
    <property type="molecule type" value="Genomic_DNA"/>
</dbReference>
<keyword evidence="2" id="KW-1185">Reference proteome</keyword>
<gene>
    <name evidence="1" type="ORF">Poly59_43030</name>
</gene>
<proteinExistence type="predicted"/>
<dbReference type="Proteomes" id="UP000317977">
    <property type="component" value="Unassembled WGS sequence"/>
</dbReference>
<protein>
    <submittedName>
        <fullName evidence="1">Uncharacterized protein</fullName>
    </submittedName>
</protein>
<dbReference type="RefSeq" id="WP_146535894.1">
    <property type="nucleotide sequence ID" value="NZ_SJPX01000004.1"/>
</dbReference>
<accession>A0A5C6EQ47</accession>
<evidence type="ECO:0000313" key="1">
    <source>
        <dbReference type="EMBL" id="TWU49681.1"/>
    </source>
</evidence>
<name>A0A5C6EQ47_9BACT</name>
<dbReference type="OrthoDB" id="287432at2"/>